<accession>A0A7C1T4E1</accession>
<keyword evidence="1" id="KW-0812">Transmembrane</keyword>
<reference evidence="2" key="1">
    <citation type="journal article" date="2020" name="mSystems">
        <title>Genome- and Community-Level Interaction Insights into Carbon Utilization and Element Cycling Functions of Hydrothermarchaeota in Hydrothermal Sediment.</title>
        <authorList>
            <person name="Zhou Z."/>
            <person name="Liu Y."/>
            <person name="Xu W."/>
            <person name="Pan J."/>
            <person name="Luo Z.H."/>
            <person name="Li M."/>
        </authorList>
    </citation>
    <scope>NUCLEOTIDE SEQUENCE [LARGE SCALE GENOMIC DNA]</scope>
    <source>
        <strain evidence="2">SpSt-243</strain>
    </source>
</reference>
<keyword evidence="1" id="KW-0472">Membrane</keyword>
<dbReference type="EMBL" id="DSKI01000452">
    <property type="protein sequence ID" value="HEB43766.1"/>
    <property type="molecule type" value="Genomic_DNA"/>
</dbReference>
<dbReference type="PROSITE" id="PS51257">
    <property type="entry name" value="PROKAR_LIPOPROTEIN"/>
    <property type="match status" value="1"/>
</dbReference>
<feature type="transmembrane region" description="Helical" evidence="1">
    <location>
        <begin position="7"/>
        <end position="29"/>
    </location>
</feature>
<feature type="transmembrane region" description="Helical" evidence="1">
    <location>
        <begin position="49"/>
        <end position="77"/>
    </location>
</feature>
<evidence type="ECO:0000256" key="1">
    <source>
        <dbReference type="SAM" id="Phobius"/>
    </source>
</evidence>
<organism evidence="2">
    <name type="scientific">Agrobacterium albertimagni</name>
    <dbReference type="NCBI Taxonomy" id="147266"/>
    <lineage>
        <taxon>Bacteria</taxon>
        <taxon>Pseudomonadati</taxon>
        <taxon>Pseudomonadota</taxon>
        <taxon>Alphaproteobacteria</taxon>
        <taxon>Hyphomicrobiales</taxon>
        <taxon>Rhizobiaceae</taxon>
        <taxon>Rhizobium/Agrobacterium group</taxon>
        <taxon>Agrobacterium</taxon>
    </lineage>
</organism>
<proteinExistence type="predicted"/>
<protein>
    <submittedName>
        <fullName evidence="2">Uncharacterized protein</fullName>
    </submittedName>
</protein>
<evidence type="ECO:0000313" key="2">
    <source>
        <dbReference type="EMBL" id="HEB43766.1"/>
    </source>
</evidence>
<comment type="caution">
    <text evidence="2">The sequence shown here is derived from an EMBL/GenBank/DDBJ whole genome shotgun (WGS) entry which is preliminary data.</text>
</comment>
<name>A0A7C1T4E1_9HYPH</name>
<dbReference type="AlphaFoldDB" id="A0A7C1T4E1"/>
<sequence>MGKVSATIFGAIIGGCAAGAAIIFWFGWGLPSDGQTVHQDPTRADYIDLILTVATMFLGAVGLTVTVGALVIGLVALKTLREIKDDAAKGAKEAAAGKINETMASELAPNVDAKVRDVLPAALQAALVEDELGHKILGEMARRGELDAVLERVAMRIQNGGPEQTSESAE</sequence>
<keyword evidence="1" id="KW-1133">Transmembrane helix</keyword>
<gene>
    <name evidence="2" type="ORF">ENP70_08735</name>
</gene>